<protein>
    <submittedName>
        <fullName evidence="2">Uncharacterized protein</fullName>
    </submittedName>
</protein>
<feature type="region of interest" description="Disordered" evidence="1">
    <location>
        <begin position="1"/>
        <end position="24"/>
    </location>
</feature>
<gene>
    <name evidence="2" type="ORF">pdul_cds_194</name>
</gene>
<feature type="compositionally biased region" description="Polar residues" evidence="1">
    <location>
        <begin position="1"/>
        <end position="10"/>
    </location>
</feature>
<accession>S4VPA9</accession>
<sequence>MNPVLQTSPSPGLAPPTPRLSSTARQRRWSAAGRPQQATTVFDLVALPSTGGTGAGIVQAMPPRSYDLVLDGVLYSVIALEGLHESDYLRALSGGGGGADGRRGEPVSIDLACGTGSARPSTRVRDSAFLLLAYGITSTAALDADEQLCLFDIALAYGLPLAFGDWLAVLAATSPVDGLPGKIRDVAALCRVVDVVGDSLPAALALAPGLTPQAVARALGRCALGVLLRARGGGGDAPEPMTAVLLTLAAARGPTNMGADAARAWNRALVAAFGQAYAADRARTNPLGALPEALTASHMAMMAEPALLGSGDGDGRAGPGGFCADSVSDADAAAVEERVRRFYADKREAVAGRAREAVAALVGRWLASGPGAGADLVVTYAPPDASVDGRLVYRDVRYEPLVTTAQAATGAGEGDAYYSYAPDVPSTAAGVVRIEAPLRDILGGPWTRLDVRLGQANLAAAGLTVADCARPETMLPAVGWPLPLGASPYDPTTCTVSVDVGTVVDLLGSDPFLRSSLASATSP</sequence>
<evidence type="ECO:0000256" key="1">
    <source>
        <dbReference type="SAM" id="MobiDB-lite"/>
    </source>
</evidence>
<name>S4VPA9_9VIRU</name>
<dbReference type="GeneID" id="16511989"/>
<dbReference type="EMBL" id="KC977570">
    <property type="protein sequence ID" value="AGO82128.1"/>
    <property type="molecule type" value="Genomic_DNA"/>
</dbReference>
<proteinExistence type="predicted"/>
<dbReference type="RefSeq" id="YP_008318797.1">
    <property type="nucleotide sequence ID" value="NC_021858.1"/>
</dbReference>
<dbReference type="Proteomes" id="UP000201566">
    <property type="component" value="Segment"/>
</dbReference>
<dbReference type="KEGG" id="vg:16511989"/>
<reference evidence="2 3" key="1">
    <citation type="journal article" date="2013" name="Science">
        <title>Pandoraviruses: amoeba viruses with genomes up to 2.5 Mb reaching that of parasitic eukaryotes.</title>
        <authorList>
            <person name="Philippe N."/>
            <person name="Legendre M."/>
            <person name="Doutre G."/>
            <person name="Coute Y."/>
            <person name="Poirot O."/>
            <person name="Lescot M."/>
            <person name="Arslan D."/>
            <person name="Seltzer V."/>
            <person name="Bertaux L."/>
            <person name="Bruley C."/>
            <person name="Garin J."/>
            <person name="Claverie J.M."/>
            <person name="Abergel C."/>
        </authorList>
    </citation>
    <scope>NUCLEOTIDE SEQUENCE [LARGE SCALE GENOMIC DNA]</scope>
    <source>
        <strain evidence="2">Melbourne</strain>
    </source>
</reference>
<organism evidence="2 3">
    <name type="scientific">Pandoravirus dulcis</name>
    <dbReference type="NCBI Taxonomy" id="1349409"/>
    <lineage>
        <taxon>Viruses</taxon>
        <taxon>Pandoravirus</taxon>
    </lineage>
</organism>
<evidence type="ECO:0000313" key="2">
    <source>
        <dbReference type="EMBL" id="AGO82128.1"/>
    </source>
</evidence>
<evidence type="ECO:0000313" key="3">
    <source>
        <dbReference type="Proteomes" id="UP000201566"/>
    </source>
</evidence>